<proteinExistence type="predicted"/>
<evidence type="ECO:0000313" key="2">
    <source>
        <dbReference type="Proteomes" id="UP000308600"/>
    </source>
</evidence>
<evidence type="ECO:0000313" key="1">
    <source>
        <dbReference type="EMBL" id="TFK75773.1"/>
    </source>
</evidence>
<organism evidence="1 2">
    <name type="scientific">Pluteus cervinus</name>
    <dbReference type="NCBI Taxonomy" id="181527"/>
    <lineage>
        <taxon>Eukaryota</taxon>
        <taxon>Fungi</taxon>
        <taxon>Dikarya</taxon>
        <taxon>Basidiomycota</taxon>
        <taxon>Agaricomycotina</taxon>
        <taxon>Agaricomycetes</taxon>
        <taxon>Agaricomycetidae</taxon>
        <taxon>Agaricales</taxon>
        <taxon>Pluteineae</taxon>
        <taxon>Pluteaceae</taxon>
        <taxon>Pluteus</taxon>
    </lineage>
</organism>
<dbReference type="Proteomes" id="UP000308600">
    <property type="component" value="Unassembled WGS sequence"/>
</dbReference>
<gene>
    <name evidence="1" type="ORF">BDN72DRAFT_831209</name>
</gene>
<dbReference type="EMBL" id="ML208261">
    <property type="protein sequence ID" value="TFK75773.1"/>
    <property type="molecule type" value="Genomic_DNA"/>
</dbReference>
<keyword evidence="2" id="KW-1185">Reference proteome</keyword>
<reference evidence="1 2" key="1">
    <citation type="journal article" date="2019" name="Nat. Ecol. Evol.">
        <title>Megaphylogeny resolves global patterns of mushroom evolution.</title>
        <authorList>
            <person name="Varga T."/>
            <person name="Krizsan K."/>
            <person name="Foldi C."/>
            <person name="Dima B."/>
            <person name="Sanchez-Garcia M."/>
            <person name="Sanchez-Ramirez S."/>
            <person name="Szollosi G.J."/>
            <person name="Szarkandi J.G."/>
            <person name="Papp V."/>
            <person name="Albert L."/>
            <person name="Andreopoulos W."/>
            <person name="Angelini C."/>
            <person name="Antonin V."/>
            <person name="Barry K.W."/>
            <person name="Bougher N.L."/>
            <person name="Buchanan P."/>
            <person name="Buyck B."/>
            <person name="Bense V."/>
            <person name="Catcheside P."/>
            <person name="Chovatia M."/>
            <person name="Cooper J."/>
            <person name="Damon W."/>
            <person name="Desjardin D."/>
            <person name="Finy P."/>
            <person name="Geml J."/>
            <person name="Haridas S."/>
            <person name="Hughes K."/>
            <person name="Justo A."/>
            <person name="Karasinski D."/>
            <person name="Kautmanova I."/>
            <person name="Kiss B."/>
            <person name="Kocsube S."/>
            <person name="Kotiranta H."/>
            <person name="LaButti K.M."/>
            <person name="Lechner B.E."/>
            <person name="Liimatainen K."/>
            <person name="Lipzen A."/>
            <person name="Lukacs Z."/>
            <person name="Mihaltcheva S."/>
            <person name="Morgado L.N."/>
            <person name="Niskanen T."/>
            <person name="Noordeloos M.E."/>
            <person name="Ohm R.A."/>
            <person name="Ortiz-Santana B."/>
            <person name="Ovrebo C."/>
            <person name="Racz N."/>
            <person name="Riley R."/>
            <person name="Savchenko A."/>
            <person name="Shiryaev A."/>
            <person name="Soop K."/>
            <person name="Spirin V."/>
            <person name="Szebenyi C."/>
            <person name="Tomsovsky M."/>
            <person name="Tulloss R.E."/>
            <person name="Uehling J."/>
            <person name="Grigoriev I.V."/>
            <person name="Vagvolgyi C."/>
            <person name="Papp T."/>
            <person name="Martin F.M."/>
            <person name="Miettinen O."/>
            <person name="Hibbett D.S."/>
            <person name="Nagy L.G."/>
        </authorList>
    </citation>
    <scope>NUCLEOTIDE SEQUENCE [LARGE SCALE GENOMIC DNA]</scope>
    <source>
        <strain evidence="1 2">NL-1719</strain>
    </source>
</reference>
<sequence length="674" mass="74143">MAPRREEEIVADSEPEREQLRRHALPNVSTTKTQSPLDVIELTDDEDEISRHLIPQGTKPRSLLVHAASLPGITSHITQRRACEQHPPSGLPEQTRCTSRKPTSSGIERTDNVGSNNAGSSASPASPVIRPGLLDSGFFDDTLDKSDEDDDGMGIGRFAYTKTTTKSKPKVTKEPPSEPQPSIQPPETSDAGSKKKRVRIASKQQPVLDFPDAQLAKLLKCVSCDARWTSRKTVAQKVKHILSCAKKTGFSDETLRVLIKKELESIASLPKPAAPEQSASTSKQTFFEDIVKEAAPKRRVRREQPTELRPVGEAHDTIRRKAQVVLGAPVETAEEPARTQALIARPTIQALDLPPPTQGFAKSSLLQNSTKSLFAFSGSQKSDPPSDMEEPPLTQAFAPSKLGSTRRSNLPSGSTPPKTIPSSHLFLQDTPPISKNPSTPLRPFTNPPHFSASAAIPSPATRTLHNSSSPLKTPIRRPLLESKSNASIIIIDSDSADSSANEHEGILHFDPNINVGMRLAPSSHSPSSSKKQPAYEEILVQTSCPFIGKPSTSTSQKTNISDESELDVEIPPIRTSPVAEKKTRKPKSAKDKDKEVEQDYGPQWEETIQNRIMQDIQLYMRILRYEPIHFDVFLQLAASDNSVSSRLLKPKLRLLLDKMAINFWGAETTSRRRR</sequence>
<name>A0ACD3BBR2_9AGAR</name>
<accession>A0ACD3BBR2</accession>
<protein>
    <submittedName>
        <fullName evidence="1">Uncharacterized protein</fullName>
    </submittedName>
</protein>